<dbReference type="GeneID" id="111127080"/>
<dbReference type="Proteomes" id="UP000694844">
    <property type="component" value="Chromosome 3"/>
</dbReference>
<reference evidence="2" key="1">
    <citation type="submission" date="2025-08" db="UniProtKB">
        <authorList>
            <consortium name="RefSeq"/>
        </authorList>
    </citation>
    <scope>IDENTIFICATION</scope>
    <source>
        <tissue evidence="2">Whole sample</tissue>
    </source>
</reference>
<organism evidence="1 2">
    <name type="scientific">Crassostrea virginica</name>
    <name type="common">Eastern oyster</name>
    <dbReference type="NCBI Taxonomy" id="6565"/>
    <lineage>
        <taxon>Eukaryota</taxon>
        <taxon>Metazoa</taxon>
        <taxon>Spiralia</taxon>
        <taxon>Lophotrochozoa</taxon>
        <taxon>Mollusca</taxon>
        <taxon>Bivalvia</taxon>
        <taxon>Autobranchia</taxon>
        <taxon>Pteriomorphia</taxon>
        <taxon>Ostreida</taxon>
        <taxon>Ostreoidea</taxon>
        <taxon>Ostreidae</taxon>
        <taxon>Crassostrea</taxon>
    </lineage>
</organism>
<evidence type="ECO:0000313" key="1">
    <source>
        <dbReference type="Proteomes" id="UP000694844"/>
    </source>
</evidence>
<dbReference type="AlphaFoldDB" id="A0A8B8DJN3"/>
<dbReference type="RefSeq" id="XP_022327799.1">
    <property type="nucleotide sequence ID" value="XM_022472091.1"/>
</dbReference>
<keyword evidence="1" id="KW-1185">Reference proteome</keyword>
<evidence type="ECO:0000313" key="2">
    <source>
        <dbReference type="RefSeq" id="XP_022327799.1"/>
    </source>
</evidence>
<accession>A0A8B8DJN3</accession>
<proteinExistence type="predicted"/>
<dbReference type="KEGG" id="cvn:111127080"/>
<name>A0A8B8DJN3_CRAVI</name>
<protein>
    <submittedName>
        <fullName evidence="2">Uncharacterized protein LOC111127080</fullName>
    </submittedName>
</protein>
<gene>
    <name evidence="2" type="primary">LOC111127080</name>
</gene>
<dbReference type="Gene3D" id="2.170.300.10">
    <property type="entry name" value="Tie2 ligand-binding domain superfamily"/>
    <property type="match status" value="1"/>
</dbReference>
<sequence length="162" mass="17868">MEGLYHLSYDCGFNSYYNGSTCVPCQNGFYGNNCADQCSPGLYGFMCANDCRCPFHQCNHIYGCPSGIKDTSTSRGDVLTSGSYNSEVHVPISVNKARGSTGSYNTGTSAPMSSNDPSCTVNHFGIDFHLNSNQNIKMTNLQQMKRQWKPFISSETLKMDFI</sequence>
<dbReference type="OrthoDB" id="6117618at2759"/>